<evidence type="ECO:0000313" key="1">
    <source>
        <dbReference type="EMBL" id="RUS67441.1"/>
    </source>
</evidence>
<dbReference type="EMBL" id="PQSP01000002">
    <property type="protein sequence ID" value="RUS67441.1"/>
    <property type="molecule type" value="Genomic_DNA"/>
</dbReference>
<dbReference type="AlphaFoldDB" id="A0A433SFB6"/>
<organism evidence="1 2">
    <name type="scientific">Saezia sanguinis</name>
    <dbReference type="NCBI Taxonomy" id="1965230"/>
    <lineage>
        <taxon>Bacteria</taxon>
        <taxon>Pseudomonadati</taxon>
        <taxon>Pseudomonadota</taxon>
        <taxon>Betaproteobacteria</taxon>
        <taxon>Burkholderiales</taxon>
        <taxon>Saeziaceae</taxon>
        <taxon>Saezia</taxon>
    </lineage>
</organism>
<dbReference type="Pfam" id="PF11358">
    <property type="entry name" value="DUF3158"/>
    <property type="match status" value="1"/>
</dbReference>
<dbReference type="InterPro" id="IPR021502">
    <property type="entry name" value="DUF3158"/>
</dbReference>
<reference evidence="1 2" key="1">
    <citation type="submission" date="2018-01" db="EMBL/GenBank/DDBJ databases">
        <title>Saezia sanguinis gen. nov., sp. nov., in the order Burkholderiales isolated from human blood.</title>
        <authorList>
            <person name="Medina-Pascual M.J."/>
            <person name="Valdezate S."/>
            <person name="Monzon S."/>
            <person name="Cuesta I."/>
            <person name="Carrasco G."/>
            <person name="Villalon P."/>
            <person name="Saez-Nieto J.A."/>
        </authorList>
    </citation>
    <scope>NUCLEOTIDE SEQUENCE [LARGE SCALE GENOMIC DNA]</scope>
    <source>
        <strain evidence="1 2">CNM695-12</strain>
    </source>
</reference>
<accession>A0A433SFB6</accession>
<dbReference type="Proteomes" id="UP000286947">
    <property type="component" value="Unassembled WGS sequence"/>
</dbReference>
<comment type="caution">
    <text evidence="1">The sequence shown here is derived from an EMBL/GenBank/DDBJ whole genome shotgun (WGS) entry which is preliminary data.</text>
</comment>
<gene>
    <name evidence="1" type="ORF">CUZ56_01386</name>
</gene>
<proteinExistence type="predicted"/>
<protein>
    <recommendedName>
        <fullName evidence="3">Integrase regulator R</fullName>
    </recommendedName>
</protein>
<evidence type="ECO:0008006" key="3">
    <source>
        <dbReference type="Google" id="ProtNLM"/>
    </source>
</evidence>
<evidence type="ECO:0000313" key="2">
    <source>
        <dbReference type="Proteomes" id="UP000286947"/>
    </source>
</evidence>
<dbReference type="RefSeq" id="WP_204250841.1">
    <property type="nucleotide sequence ID" value="NZ_PQSP01000002.1"/>
</dbReference>
<sequence>MSNEKTGCYFEPLGQAAFLSLEYSAFLKGLLKPFKGKGELESWANQCERLRDGVIHLAQEKLLRQAQSFPFALLSTRYALQSTGTGTSFLRWRNADRSLMGVHLWQKMMAAPQTPQHLIDDLYQMEVQRAVVNMQISILHTIAKQARDCAKKVDAAQAHYLKRCSS</sequence>
<keyword evidence="2" id="KW-1185">Reference proteome</keyword>
<name>A0A433SFB6_9BURK</name>